<evidence type="ECO:0000313" key="2">
    <source>
        <dbReference type="Proteomes" id="UP000299102"/>
    </source>
</evidence>
<accession>A0A4C1ZH46</accession>
<sequence length="118" mass="13695">MLRLTLLRHDEPVRSVRHRALSRYGRDVTSFAIELSVQRVRVPVAGSPSRTLFHPSIIPHSLQPPVKQRLHSIEIASKAYLEFSESAVKFDRHDMVPSLTVRRRMSPSEQIHKKYMRS</sequence>
<evidence type="ECO:0000313" key="1">
    <source>
        <dbReference type="EMBL" id="GBP86463.1"/>
    </source>
</evidence>
<keyword evidence="2" id="KW-1185">Reference proteome</keyword>
<dbReference type="AlphaFoldDB" id="A0A4C1ZH46"/>
<dbReference type="EMBL" id="BGZK01001797">
    <property type="protein sequence ID" value="GBP86463.1"/>
    <property type="molecule type" value="Genomic_DNA"/>
</dbReference>
<comment type="caution">
    <text evidence="1">The sequence shown here is derived from an EMBL/GenBank/DDBJ whole genome shotgun (WGS) entry which is preliminary data.</text>
</comment>
<protein>
    <submittedName>
        <fullName evidence="1">Uncharacterized protein</fullName>
    </submittedName>
</protein>
<organism evidence="1 2">
    <name type="scientific">Eumeta variegata</name>
    <name type="common">Bagworm moth</name>
    <name type="synonym">Eumeta japonica</name>
    <dbReference type="NCBI Taxonomy" id="151549"/>
    <lineage>
        <taxon>Eukaryota</taxon>
        <taxon>Metazoa</taxon>
        <taxon>Ecdysozoa</taxon>
        <taxon>Arthropoda</taxon>
        <taxon>Hexapoda</taxon>
        <taxon>Insecta</taxon>
        <taxon>Pterygota</taxon>
        <taxon>Neoptera</taxon>
        <taxon>Endopterygota</taxon>
        <taxon>Lepidoptera</taxon>
        <taxon>Glossata</taxon>
        <taxon>Ditrysia</taxon>
        <taxon>Tineoidea</taxon>
        <taxon>Psychidae</taxon>
        <taxon>Oiketicinae</taxon>
        <taxon>Eumeta</taxon>
    </lineage>
</organism>
<reference evidence="1 2" key="1">
    <citation type="journal article" date="2019" name="Commun. Biol.">
        <title>The bagworm genome reveals a unique fibroin gene that provides high tensile strength.</title>
        <authorList>
            <person name="Kono N."/>
            <person name="Nakamura H."/>
            <person name="Ohtoshi R."/>
            <person name="Tomita M."/>
            <person name="Numata K."/>
            <person name="Arakawa K."/>
        </authorList>
    </citation>
    <scope>NUCLEOTIDE SEQUENCE [LARGE SCALE GENOMIC DNA]</scope>
</reference>
<name>A0A4C1ZH46_EUMVA</name>
<gene>
    <name evidence="1" type="ORF">EVAR_52386_1</name>
</gene>
<proteinExistence type="predicted"/>
<dbReference type="Proteomes" id="UP000299102">
    <property type="component" value="Unassembled WGS sequence"/>
</dbReference>